<keyword evidence="13 14" id="KW-0807">Transducer</keyword>
<dbReference type="EMBL" id="RJVU01075544">
    <property type="protein sequence ID" value="ROI16287.1"/>
    <property type="molecule type" value="Genomic_DNA"/>
</dbReference>
<keyword evidence="10 14" id="KW-0297">G-protein coupled receptor</keyword>
<evidence type="ECO:0000256" key="2">
    <source>
        <dbReference type="ARBA" id="ARBA00004395"/>
    </source>
</evidence>
<evidence type="ECO:0000256" key="8">
    <source>
        <dbReference type="ARBA" id="ARBA00022989"/>
    </source>
</evidence>
<comment type="similarity">
    <text evidence="5">Belongs to the caveolin family.</text>
</comment>
<evidence type="ECO:0000256" key="5">
    <source>
        <dbReference type="ARBA" id="ARBA00010988"/>
    </source>
</evidence>
<keyword evidence="11 15" id="KW-0472">Membrane</keyword>
<keyword evidence="6" id="KW-1003">Cell membrane</keyword>
<evidence type="ECO:0000256" key="6">
    <source>
        <dbReference type="ARBA" id="ARBA00022475"/>
    </source>
</evidence>
<evidence type="ECO:0000313" key="18">
    <source>
        <dbReference type="Proteomes" id="UP000281406"/>
    </source>
</evidence>
<dbReference type="GO" id="GO:0005768">
    <property type="term" value="C:endosome"/>
    <property type="evidence" value="ECO:0007669"/>
    <property type="project" value="TreeGrafter"/>
</dbReference>
<keyword evidence="7 14" id="KW-0812">Transmembrane</keyword>
<feature type="domain" description="G-protein coupled receptors family 1 profile" evidence="16">
    <location>
        <begin position="48"/>
        <end position="354"/>
    </location>
</feature>
<dbReference type="InterPro" id="IPR000276">
    <property type="entry name" value="GPCR_Rhodpsn"/>
</dbReference>
<evidence type="ECO:0000256" key="3">
    <source>
        <dbReference type="ARBA" id="ARBA00004543"/>
    </source>
</evidence>
<dbReference type="InterPro" id="IPR001612">
    <property type="entry name" value="Caveolin"/>
</dbReference>
<feature type="transmembrane region" description="Helical" evidence="15">
    <location>
        <begin position="162"/>
        <end position="186"/>
    </location>
</feature>
<keyword evidence="12 14" id="KW-0675">Receptor</keyword>
<feature type="transmembrane region" description="Helical" evidence="15">
    <location>
        <begin position="84"/>
        <end position="110"/>
    </location>
</feature>
<feature type="transmembrane region" description="Helical" evidence="15">
    <location>
        <begin position="611"/>
        <end position="639"/>
    </location>
</feature>
<accession>A0A3N0XFY0</accession>
<evidence type="ECO:0000256" key="14">
    <source>
        <dbReference type="RuleBase" id="RU000688"/>
    </source>
</evidence>
<name>A0A3N0XFY0_ANAGA</name>
<dbReference type="SUPFAM" id="SSF81321">
    <property type="entry name" value="Family A G protein-coupled receptor-like"/>
    <property type="match status" value="1"/>
</dbReference>
<protein>
    <submittedName>
        <fullName evidence="17">Putative G-protein coupled receptor</fullName>
    </submittedName>
</protein>
<dbReference type="CDD" id="cd15220">
    <property type="entry name" value="7tmA_GPR61_GPR62-like"/>
    <property type="match status" value="1"/>
</dbReference>
<evidence type="ECO:0000256" key="13">
    <source>
        <dbReference type="ARBA" id="ARBA00023224"/>
    </source>
</evidence>
<dbReference type="GO" id="GO:0070836">
    <property type="term" value="P:caveola assembly"/>
    <property type="evidence" value="ECO:0007669"/>
    <property type="project" value="InterPro"/>
</dbReference>
<dbReference type="PROSITE" id="PS01210">
    <property type="entry name" value="CAVEOLIN"/>
    <property type="match status" value="1"/>
</dbReference>
<comment type="caution">
    <text evidence="17">The sequence shown here is derived from an EMBL/GenBank/DDBJ whole genome shotgun (WGS) entry which is preliminary data.</text>
</comment>
<feature type="transmembrane region" description="Helical" evidence="15">
    <location>
        <begin position="339"/>
        <end position="357"/>
    </location>
</feature>
<dbReference type="GO" id="GO:0000139">
    <property type="term" value="C:Golgi membrane"/>
    <property type="evidence" value="ECO:0007669"/>
    <property type="project" value="UniProtKB-SubCell"/>
</dbReference>
<dbReference type="PANTHER" id="PTHR22752">
    <property type="entry name" value="G PROTEIN-COUPLED RECEPTOR"/>
    <property type="match status" value="1"/>
</dbReference>
<feature type="transmembrane region" description="Helical" evidence="15">
    <location>
        <begin position="48"/>
        <end position="72"/>
    </location>
</feature>
<dbReference type="Pfam" id="PF00001">
    <property type="entry name" value="7tm_1"/>
    <property type="match status" value="1"/>
</dbReference>
<gene>
    <name evidence="17" type="ORF">DPX16_12405</name>
</gene>
<feature type="transmembrane region" description="Helical" evidence="15">
    <location>
        <begin position="212"/>
        <end position="237"/>
    </location>
</feature>
<keyword evidence="9" id="KW-0333">Golgi apparatus</keyword>
<evidence type="ECO:0000256" key="15">
    <source>
        <dbReference type="SAM" id="Phobius"/>
    </source>
</evidence>
<dbReference type="PROSITE" id="PS50262">
    <property type="entry name" value="G_PROTEIN_RECEP_F1_2"/>
    <property type="match status" value="1"/>
</dbReference>
<dbReference type="InterPro" id="IPR017452">
    <property type="entry name" value="GPCR_Rhodpsn_7TM"/>
</dbReference>
<dbReference type="Pfam" id="PF01146">
    <property type="entry name" value="Caveolin"/>
    <property type="match status" value="1"/>
</dbReference>
<evidence type="ECO:0000256" key="12">
    <source>
        <dbReference type="ARBA" id="ARBA00023170"/>
    </source>
</evidence>
<comment type="subcellular location">
    <subcellularLocation>
        <location evidence="4">Cell membrane</location>
        <topology evidence="4">Multi-pass membrane protein</topology>
    </subcellularLocation>
    <subcellularLocation>
        <location evidence="1">Cell membrane</location>
        <topology evidence="1">Peripheral membrane protein</topology>
    </subcellularLocation>
    <subcellularLocation>
        <location evidence="2">Golgi apparatus membrane</location>
        <topology evidence="2">Peripheral membrane protein</topology>
    </subcellularLocation>
    <subcellularLocation>
        <location evidence="3">Membrane</location>
        <location evidence="3">Caveola</location>
        <topology evidence="3">Peripheral membrane protein</topology>
    </subcellularLocation>
</comment>
<evidence type="ECO:0000256" key="9">
    <source>
        <dbReference type="ARBA" id="ARBA00023034"/>
    </source>
</evidence>
<evidence type="ECO:0000259" key="16">
    <source>
        <dbReference type="PROSITE" id="PS50262"/>
    </source>
</evidence>
<dbReference type="OrthoDB" id="6117944at2759"/>
<keyword evidence="8 15" id="KW-1133">Transmembrane helix</keyword>
<dbReference type="PANTHER" id="PTHR22752:SF11">
    <property type="entry name" value="G-PROTEIN COUPLED RECEPTOR 62"/>
    <property type="match status" value="1"/>
</dbReference>
<proteinExistence type="inferred from homology"/>
<evidence type="ECO:0000256" key="7">
    <source>
        <dbReference type="ARBA" id="ARBA00022692"/>
    </source>
</evidence>
<dbReference type="Proteomes" id="UP000281406">
    <property type="component" value="Unassembled WGS sequence"/>
</dbReference>
<dbReference type="PRINTS" id="PR00237">
    <property type="entry name" value="GPCRRHODOPSN"/>
</dbReference>
<evidence type="ECO:0000256" key="4">
    <source>
        <dbReference type="ARBA" id="ARBA00004651"/>
    </source>
</evidence>
<dbReference type="AlphaFoldDB" id="A0A3N0XFY0"/>
<comment type="similarity">
    <text evidence="14">Belongs to the G-protein coupled receptor 1 family.</text>
</comment>
<dbReference type="InterPro" id="IPR018361">
    <property type="entry name" value="Caveolin_CS"/>
</dbReference>
<feature type="transmembrane region" description="Helical" evidence="15">
    <location>
        <begin position="122"/>
        <end position="141"/>
    </location>
</feature>
<evidence type="ECO:0000256" key="11">
    <source>
        <dbReference type="ARBA" id="ARBA00023136"/>
    </source>
</evidence>
<feature type="transmembrane region" description="Helical" evidence="15">
    <location>
        <begin position="298"/>
        <end position="319"/>
    </location>
</feature>
<dbReference type="GO" id="GO:0043235">
    <property type="term" value="C:receptor complex"/>
    <property type="evidence" value="ECO:0007669"/>
    <property type="project" value="TreeGrafter"/>
</dbReference>
<evidence type="ECO:0000313" key="17">
    <source>
        <dbReference type="EMBL" id="ROI16287.1"/>
    </source>
</evidence>
<evidence type="ECO:0000256" key="10">
    <source>
        <dbReference type="ARBA" id="ARBA00023040"/>
    </source>
</evidence>
<dbReference type="GO" id="GO:0004930">
    <property type="term" value="F:G protein-coupled receptor activity"/>
    <property type="evidence" value="ECO:0007669"/>
    <property type="project" value="UniProtKB-KW"/>
</dbReference>
<feature type="transmembrane region" description="Helical" evidence="15">
    <location>
        <begin position="651"/>
        <end position="669"/>
    </location>
</feature>
<dbReference type="PROSITE" id="PS00237">
    <property type="entry name" value="G_PROTEIN_RECEP_F1_1"/>
    <property type="match status" value="1"/>
</dbReference>
<dbReference type="SMART" id="SM01381">
    <property type="entry name" value="7TM_GPCR_Srsx"/>
    <property type="match status" value="1"/>
</dbReference>
<dbReference type="Gene3D" id="1.20.1070.10">
    <property type="entry name" value="Rhodopsin 7-helix transmembrane proteins"/>
    <property type="match status" value="1"/>
</dbReference>
<keyword evidence="18" id="KW-1185">Reference proteome</keyword>
<reference evidence="17 18" key="1">
    <citation type="submission" date="2018-10" db="EMBL/GenBank/DDBJ databases">
        <title>Genome assembly for a Yunnan-Guizhou Plateau 3E fish, Anabarilius grahami (Regan), and its evolutionary and genetic applications.</title>
        <authorList>
            <person name="Jiang W."/>
        </authorList>
    </citation>
    <scope>NUCLEOTIDE SEQUENCE [LARGE SCALE GENOMIC DNA]</scope>
    <source>
        <strain evidence="17">AG-KIZ</strain>
        <tissue evidence="17">Muscle</tissue>
    </source>
</reference>
<organism evidence="17 18">
    <name type="scientific">Anabarilius grahami</name>
    <name type="common">Kanglang fish</name>
    <name type="synonym">Barilius grahami</name>
    <dbReference type="NCBI Taxonomy" id="495550"/>
    <lineage>
        <taxon>Eukaryota</taxon>
        <taxon>Metazoa</taxon>
        <taxon>Chordata</taxon>
        <taxon>Craniata</taxon>
        <taxon>Vertebrata</taxon>
        <taxon>Euteleostomi</taxon>
        <taxon>Actinopterygii</taxon>
        <taxon>Neopterygii</taxon>
        <taxon>Teleostei</taxon>
        <taxon>Ostariophysi</taxon>
        <taxon>Cypriniformes</taxon>
        <taxon>Xenocyprididae</taxon>
        <taxon>Xenocypridinae</taxon>
        <taxon>Xenocypridinae incertae sedis</taxon>
        <taxon>Anabarilius</taxon>
    </lineage>
</organism>
<evidence type="ECO:0000256" key="1">
    <source>
        <dbReference type="ARBA" id="ARBA00004202"/>
    </source>
</evidence>
<dbReference type="GO" id="GO:0005901">
    <property type="term" value="C:caveola"/>
    <property type="evidence" value="ECO:0007669"/>
    <property type="project" value="UniProtKB-SubCell"/>
</dbReference>
<sequence>MEGSGLPPTAELNQTELNETLTHIHHMHLAPSMQLGSMSNPQSRLRDMSGLVVMVTLNAVALLANSGVLAVVVKVPHLRKFSLVCHLCIVDLLCAALLMPLGIVCGSPFFAGVIFSVLECRLYIFLNAFLISASIFTVTVISIERYFYIVHPMRYEAKMTPWLSAAVMGLVWVASTLLGLATVFGWPSYGSRSSIAATHCSLHWSHSGHRRVFAILFCTVCFCVPAAIIIAVYGNVYKVAHTAARERGPIPSWTMETIHPKRRSDSVNSQTTIITTSTSIRRNPVPRRKKRTLVGGKAALTLAIIVGQFLLCWLPYFAFHLHLSLGFSHSTSEEAEGPVTWLAYSTFAVNPFFYGLLNRQIREELCKMLLCCRSAGRPVRPSALGHERSGQEEFFHFLHRNGDRDGVLLRALLSLQPALCICPVTNGVFIAEVSVGAGIFPLGPVWECLLGQGHFPNISHIPVSASRQRSGSPFTVRVCETVDACFDAVDDPLYELTTVILMSGTMMQSMDAKETEIDLRDAGDGEDDEGQQTWKTQLETVLEEEEEEDVISTQSDTRPLINERDPRQINECLKVSFEDVIAEPVSVRSGDRVWIWSHALFEVSRAWFYRILTAVLAVPVSLIAGILFAVLSFIHIWFFTPCVQVVLINTGWLQTLWSSILDIIILPFFQSVAKCCRGISVVLTRE</sequence>